<feature type="domain" description="Ecp2 effector protein-like" evidence="3">
    <location>
        <begin position="109"/>
        <end position="209"/>
    </location>
</feature>
<keyword evidence="5" id="KW-1185">Reference proteome</keyword>
<protein>
    <recommendedName>
        <fullName evidence="3">Ecp2 effector protein-like domain-containing protein</fullName>
    </recommendedName>
</protein>
<dbReference type="Proteomes" id="UP000241462">
    <property type="component" value="Unassembled WGS sequence"/>
</dbReference>
<dbReference type="EMBL" id="KZ678433">
    <property type="protein sequence ID" value="PSR87120.1"/>
    <property type="molecule type" value="Genomic_DNA"/>
</dbReference>
<evidence type="ECO:0000256" key="2">
    <source>
        <dbReference type="SAM" id="SignalP"/>
    </source>
</evidence>
<evidence type="ECO:0000256" key="1">
    <source>
        <dbReference type="SAM" id="MobiDB-lite"/>
    </source>
</evidence>
<feature type="chain" id="PRO_5015611251" description="Ecp2 effector protein-like domain-containing protein" evidence="2">
    <location>
        <begin position="21"/>
        <end position="230"/>
    </location>
</feature>
<evidence type="ECO:0000259" key="3">
    <source>
        <dbReference type="Pfam" id="PF14856"/>
    </source>
</evidence>
<name>A0A2T3A995_9PEZI</name>
<sequence>MRTAALIGLALCGLASLASTTPVSILPIHEAKKSLLFLHETLNIRNINQTIAHVAWHAASPESGLGDSNQHHNTHHHHGNKIGNGGKPSADGNVTVCGNFVYDDVSPSRTTIYREDCYALLTELQASPGFWSLWKWRKGDTAWRGLASSGSCEVAVQRLGGSANETLSRTVLIGNQDVVNILNASVFDLAAAADEPFVDNMRSQGHMDCRYSRAANASMEFRIQLTEEQE</sequence>
<gene>
    <name evidence="4" type="ORF">BD289DRAFT_244223</name>
</gene>
<organism evidence="4 5">
    <name type="scientific">Coniella lustricola</name>
    <dbReference type="NCBI Taxonomy" id="2025994"/>
    <lineage>
        <taxon>Eukaryota</taxon>
        <taxon>Fungi</taxon>
        <taxon>Dikarya</taxon>
        <taxon>Ascomycota</taxon>
        <taxon>Pezizomycotina</taxon>
        <taxon>Sordariomycetes</taxon>
        <taxon>Sordariomycetidae</taxon>
        <taxon>Diaporthales</taxon>
        <taxon>Schizoparmaceae</taxon>
        <taxon>Coniella</taxon>
    </lineage>
</organism>
<feature type="signal peptide" evidence="2">
    <location>
        <begin position="1"/>
        <end position="20"/>
    </location>
</feature>
<feature type="region of interest" description="Disordered" evidence="1">
    <location>
        <begin position="62"/>
        <end position="87"/>
    </location>
</feature>
<evidence type="ECO:0000313" key="4">
    <source>
        <dbReference type="EMBL" id="PSR87120.1"/>
    </source>
</evidence>
<proteinExistence type="predicted"/>
<dbReference type="OrthoDB" id="5215277at2759"/>
<dbReference type="InParanoid" id="A0A2T3A995"/>
<dbReference type="InterPro" id="IPR029226">
    <property type="entry name" value="Ecp2-like"/>
</dbReference>
<keyword evidence="2" id="KW-0732">Signal</keyword>
<dbReference type="AlphaFoldDB" id="A0A2T3A995"/>
<dbReference type="Pfam" id="PF14856">
    <property type="entry name" value="Hce2"/>
    <property type="match status" value="1"/>
</dbReference>
<accession>A0A2T3A995</accession>
<reference evidence="4 5" key="1">
    <citation type="journal article" date="2018" name="Mycol. Prog.">
        <title>Coniella lustricola, a new species from submerged detritus.</title>
        <authorList>
            <person name="Raudabaugh D.B."/>
            <person name="Iturriaga T."/>
            <person name="Carver A."/>
            <person name="Mondo S."/>
            <person name="Pangilinan J."/>
            <person name="Lipzen A."/>
            <person name="He G."/>
            <person name="Amirebrahimi M."/>
            <person name="Grigoriev I.V."/>
            <person name="Miller A.N."/>
        </authorList>
    </citation>
    <scope>NUCLEOTIDE SEQUENCE [LARGE SCALE GENOMIC DNA]</scope>
    <source>
        <strain evidence="4 5">B22-T-1</strain>
    </source>
</reference>
<evidence type="ECO:0000313" key="5">
    <source>
        <dbReference type="Proteomes" id="UP000241462"/>
    </source>
</evidence>